<dbReference type="PANTHER" id="PTHR16201">
    <property type="entry name" value="SEVEN TRANSMEMBRANE PROTEIN 1-RELATED"/>
    <property type="match status" value="1"/>
</dbReference>
<dbReference type="GeneTree" id="ENSGT00390000003344"/>
<dbReference type="FunFam" id="1.20.1280.290:FF:000038">
    <property type="entry name" value="PQ loop repeat containing 2"/>
    <property type="match status" value="1"/>
</dbReference>
<protein>
    <submittedName>
        <fullName evidence="7">Solute carrier family 66 member 1</fullName>
    </submittedName>
</protein>
<dbReference type="InterPro" id="IPR051415">
    <property type="entry name" value="LAAT-1"/>
</dbReference>
<keyword evidence="2 6" id="KW-0812">Transmembrane</keyword>
<dbReference type="PANTHER" id="PTHR16201:SF36">
    <property type="entry name" value="LYSOSOMAL AMINO ACID TRANSPORTER 1 HOMOLOG"/>
    <property type="match status" value="1"/>
</dbReference>
<evidence type="ECO:0000256" key="5">
    <source>
        <dbReference type="ARBA" id="ARBA00038039"/>
    </source>
</evidence>
<proteinExistence type="inferred from homology"/>
<dbReference type="Pfam" id="PF04193">
    <property type="entry name" value="PQ-loop"/>
    <property type="match status" value="1"/>
</dbReference>
<name>A0A8C4Q3S2_EPTBU</name>
<evidence type="ECO:0000313" key="7">
    <source>
        <dbReference type="Ensembl" id="ENSEBUP00000009578.1"/>
    </source>
</evidence>
<dbReference type="InterPro" id="IPR006603">
    <property type="entry name" value="PQ-loop_rpt"/>
</dbReference>
<keyword evidence="4 6" id="KW-0472">Membrane</keyword>
<evidence type="ECO:0000256" key="2">
    <source>
        <dbReference type="ARBA" id="ARBA00022692"/>
    </source>
</evidence>
<organism evidence="7 8">
    <name type="scientific">Eptatretus burgeri</name>
    <name type="common">Inshore hagfish</name>
    <dbReference type="NCBI Taxonomy" id="7764"/>
    <lineage>
        <taxon>Eukaryota</taxon>
        <taxon>Metazoa</taxon>
        <taxon>Chordata</taxon>
        <taxon>Craniata</taxon>
        <taxon>Vertebrata</taxon>
        <taxon>Cyclostomata</taxon>
        <taxon>Myxini</taxon>
        <taxon>Myxiniformes</taxon>
        <taxon>Myxinidae</taxon>
        <taxon>Eptatretinae</taxon>
        <taxon>Eptatretus</taxon>
    </lineage>
</organism>
<dbReference type="FunFam" id="1.20.1280.290:FF:000009">
    <property type="entry name" value="PQ loop repeat family protein"/>
    <property type="match status" value="1"/>
</dbReference>
<dbReference type="Ensembl" id="ENSEBUT00000010103.1">
    <property type="protein sequence ID" value="ENSEBUP00000009578.1"/>
    <property type="gene ID" value="ENSEBUG00000006152.1"/>
</dbReference>
<dbReference type="Ensembl" id="ENSEBUT00000010120.1">
    <property type="protein sequence ID" value="ENSEBUP00000009593.1"/>
    <property type="gene ID" value="ENSEBUG00000006152.1"/>
</dbReference>
<comment type="subcellular location">
    <subcellularLocation>
        <location evidence="1">Membrane</location>
        <topology evidence="1">Multi-pass membrane protein</topology>
    </subcellularLocation>
</comment>
<feature type="transmembrane region" description="Helical" evidence="6">
    <location>
        <begin position="155"/>
        <end position="178"/>
    </location>
</feature>
<dbReference type="AlphaFoldDB" id="A0A8C4Q3S2"/>
<dbReference type="Gene3D" id="1.20.1280.290">
    <property type="match status" value="2"/>
</dbReference>
<feature type="transmembrane region" description="Helical" evidence="6">
    <location>
        <begin position="198"/>
        <end position="215"/>
    </location>
</feature>
<accession>A0A8C4Q3S2</accession>
<reference evidence="7" key="1">
    <citation type="submission" date="2025-05" db="UniProtKB">
        <authorList>
            <consortium name="Ensembl"/>
        </authorList>
    </citation>
    <scope>IDENTIFICATION</scope>
</reference>
<keyword evidence="8" id="KW-1185">Reference proteome</keyword>
<evidence type="ECO:0000256" key="1">
    <source>
        <dbReference type="ARBA" id="ARBA00004141"/>
    </source>
</evidence>
<evidence type="ECO:0000256" key="4">
    <source>
        <dbReference type="ARBA" id="ARBA00023136"/>
    </source>
</evidence>
<feature type="transmembrane region" description="Helical" evidence="6">
    <location>
        <begin position="235"/>
        <end position="258"/>
    </location>
</feature>
<evidence type="ECO:0000313" key="8">
    <source>
        <dbReference type="Proteomes" id="UP000694388"/>
    </source>
</evidence>
<dbReference type="GO" id="GO:0015174">
    <property type="term" value="F:basic amino acid transmembrane transporter activity"/>
    <property type="evidence" value="ECO:0007669"/>
    <property type="project" value="UniProtKB-ARBA"/>
</dbReference>
<feature type="transmembrane region" description="Helical" evidence="6">
    <location>
        <begin position="117"/>
        <end position="135"/>
    </location>
</feature>
<dbReference type="Proteomes" id="UP000694388">
    <property type="component" value="Unplaced"/>
</dbReference>
<dbReference type="SMART" id="SM00679">
    <property type="entry name" value="CTNS"/>
    <property type="match status" value="1"/>
</dbReference>
<evidence type="ECO:0000256" key="3">
    <source>
        <dbReference type="ARBA" id="ARBA00022989"/>
    </source>
</evidence>
<evidence type="ECO:0000256" key="6">
    <source>
        <dbReference type="SAM" id="Phobius"/>
    </source>
</evidence>
<sequence length="366" mass="40586">MLWLRGNPRNGSWLPSCEFAESDDKLPCPNGSVPWVENTFGSFGNLTEQVLPDKALSFTFLLLWLSGDTANLIGCLLTDQLALQKYTAVYYVSMDSVMISQFLYYKFKNRRSAGTRSMNCLALVCLVGPLGWLFGSAQSRPETPLTRGPSRSLLFIQPLVNVEVVTGYVCGSLSCLLYLGSRLPQLNKNFQRKSTDGVSPIMFMLVVMGNLAYGLDILLKQPQTESEGCYILRHLPWIIGSLGTLSLDICISTQFILYRKPLVTSDELAAGWTWSTISSPSTFSSISFSCSPPSWINSPTPWKPIIVFPSCPTSPVLSKSPVSFSIRLVHPVHPLRLSILPNIPYVQLLSLSPLYVHFVPLCPDLF</sequence>
<comment type="similarity">
    <text evidence="5">Belongs to the laat-1 family.</text>
</comment>
<keyword evidence="3 6" id="KW-1133">Transmembrane helix</keyword>
<dbReference type="GO" id="GO:0098852">
    <property type="term" value="C:lytic vacuole membrane"/>
    <property type="evidence" value="ECO:0007669"/>
    <property type="project" value="UniProtKB-ARBA"/>
</dbReference>